<gene>
    <name evidence="3" type="ORF">HAL01_00630</name>
</gene>
<dbReference type="InterPro" id="IPR050300">
    <property type="entry name" value="GDXG_lipolytic_enzyme"/>
</dbReference>
<dbReference type="RefSeq" id="WP_170243599.1">
    <property type="nucleotide sequence ID" value="NZ_BJYE01000001.1"/>
</dbReference>
<organism evidence="3 4">
    <name type="scientific">Halolactibacillus alkaliphilus</name>
    <dbReference type="NCBI Taxonomy" id="442899"/>
    <lineage>
        <taxon>Bacteria</taxon>
        <taxon>Bacillati</taxon>
        <taxon>Bacillota</taxon>
        <taxon>Bacilli</taxon>
        <taxon>Bacillales</taxon>
        <taxon>Bacillaceae</taxon>
        <taxon>Halolactibacillus</taxon>
    </lineage>
</organism>
<evidence type="ECO:0000256" key="1">
    <source>
        <dbReference type="ARBA" id="ARBA00022801"/>
    </source>
</evidence>
<dbReference type="Proteomes" id="UP000321400">
    <property type="component" value="Unassembled WGS sequence"/>
</dbReference>
<evidence type="ECO:0000313" key="3">
    <source>
        <dbReference type="EMBL" id="GEN55599.1"/>
    </source>
</evidence>
<dbReference type="Pfam" id="PF07859">
    <property type="entry name" value="Abhydrolase_3"/>
    <property type="match status" value="1"/>
</dbReference>
<dbReference type="InterPro" id="IPR029058">
    <property type="entry name" value="AB_hydrolase_fold"/>
</dbReference>
<feature type="domain" description="Alpha/beta hydrolase fold-3" evidence="2">
    <location>
        <begin position="33"/>
        <end position="233"/>
    </location>
</feature>
<dbReference type="EMBL" id="BJYE01000001">
    <property type="protein sequence ID" value="GEN55599.1"/>
    <property type="molecule type" value="Genomic_DNA"/>
</dbReference>
<evidence type="ECO:0000259" key="2">
    <source>
        <dbReference type="Pfam" id="PF07859"/>
    </source>
</evidence>
<accession>A0A511WWU8</accession>
<dbReference type="PANTHER" id="PTHR48081:SF3">
    <property type="entry name" value="ALPHA_BETA HYDROLASE FOLD-3 DOMAIN-CONTAINING PROTEIN"/>
    <property type="match status" value="1"/>
</dbReference>
<dbReference type="PANTHER" id="PTHR48081">
    <property type="entry name" value="AB HYDROLASE SUPERFAMILY PROTEIN C4A8.06C"/>
    <property type="match status" value="1"/>
</dbReference>
<dbReference type="SUPFAM" id="SSF53474">
    <property type="entry name" value="alpha/beta-Hydrolases"/>
    <property type="match status" value="1"/>
</dbReference>
<keyword evidence="4" id="KW-1185">Reference proteome</keyword>
<evidence type="ECO:0000313" key="4">
    <source>
        <dbReference type="Proteomes" id="UP000321400"/>
    </source>
</evidence>
<dbReference type="STRING" id="442899.SAMN05720591_101157"/>
<protein>
    <submittedName>
        <fullName evidence="3">Alpha/beta hydrolase</fullName>
    </submittedName>
</protein>
<dbReference type="AlphaFoldDB" id="A0A511WWU8"/>
<dbReference type="InterPro" id="IPR013094">
    <property type="entry name" value="AB_hydrolase_3"/>
</dbReference>
<name>A0A511WWU8_9BACI</name>
<dbReference type="Gene3D" id="3.40.50.1820">
    <property type="entry name" value="alpha/beta hydrolase"/>
    <property type="match status" value="1"/>
</dbReference>
<dbReference type="GO" id="GO:0016787">
    <property type="term" value="F:hydrolase activity"/>
    <property type="evidence" value="ECO:0007669"/>
    <property type="project" value="UniProtKB-KW"/>
</dbReference>
<keyword evidence="1 3" id="KW-0378">Hydrolase</keyword>
<reference evidence="3 4" key="1">
    <citation type="submission" date="2019-07" db="EMBL/GenBank/DDBJ databases">
        <title>Whole genome shotgun sequence of Halolactibacillus alkaliphilus NBRC 103919.</title>
        <authorList>
            <person name="Hosoyama A."/>
            <person name="Uohara A."/>
            <person name="Ohji S."/>
            <person name="Ichikawa N."/>
        </authorList>
    </citation>
    <scope>NUCLEOTIDE SEQUENCE [LARGE SCALE GENOMIC DNA]</scope>
    <source>
        <strain evidence="3 4">NBRC 103919</strain>
    </source>
</reference>
<comment type="caution">
    <text evidence="3">The sequence shown here is derived from an EMBL/GenBank/DDBJ whole genome shotgun (WGS) entry which is preliminary data.</text>
</comment>
<proteinExistence type="predicted"/>
<sequence>MYTTESYTYQSTHNIDLHMTLHRANANRKHVTILYFHGGGLLYGERDDLPQVYIDQFLKAGYDLLTCDYPLAPAVSLDVILQSTFEICMYYINNHQDVFNLEDQRVILFGRSAGAYLALKTTDMLQKQANITPLAIISLYGYPGFEADEFNQPSPYYLQYPKVPEQFIKVLESRHPITNGPIQERFNLYLKARQEGQWLHYLQPDLPIHTYTVSDDALKQLPPTILAASTGDPDVPYRLSKQMSRNIPKATCLTVYGDTHDFDRNTMDVTGATIYQQILTWLDTI</sequence>